<accession>A0ABW0P8Y6</accession>
<dbReference type="EMBL" id="JBHSLU010000127">
    <property type="protein sequence ID" value="MFC5508950.1"/>
    <property type="molecule type" value="Genomic_DNA"/>
</dbReference>
<dbReference type="RefSeq" id="WP_156446626.1">
    <property type="nucleotide sequence ID" value="NZ_JBHSLU010000127.1"/>
</dbReference>
<dbReference type="Proteomes" id="UP001596060">
    <property type="component" value="Unassembled WGS sequence"/>
</dbReference>
<organism evidence="1 2">
    <name type="scientific">Bosea massiliensis</name>
    <dbReference type="NCBI Taxonomy" id="151419"/>
    <lineage>
        <taxon>Bacteria</taxon>
        <taxon>Pseudomonadati</taxon>
        <taxon>Pseudomonadota</taxon>
        <taxon>Alphaproteobacteria</taxon>
        <taxon>Hyphomicrobiales</taxon>
        <taxon>Boseaceae</taxon>
        <taxon>Bosea</taxon>
    </lineage>
</organism>
<evidence type="ECO:0000313" key="2">
    <source>
        <dbReference type="Proteomes" id="UP001596060"/>
    </source>
</evidence>
<reference evidence="2" key="1">
    <citation type="journal article" date="2019" name="Int. J. Syst. Evol. Microbiol.">
        <title>The Global Catalogue of Microorganisms (GCM) 10K type strain sequencing project: providing services to taxonomists for standard genome sequencing and annotation.</title>
        <authorList>
            <consortium name="The Broad Institute Genomics Platform"/>
            <consortium name="The Broad Institute Genome Sequencing Center for Infectious Disease"/>
            <person name="Wu L."/>
            <person name="Ma J."/>
        </authorList>
    </citation>
    <scope>NUCLEOTIDE SEQUENCE [LARGE SCALE GENOMIC DNA]</scope>
    <source>
        <strain evidence="2">CCUG 43117</strain>
    </source>
</reference>
<sequence length="90" mass="10233">MGRVDLRAEVSAYKIAAETSGDTTPRYGYPRTIRIDAVEYREDGTVCVYDFKTGRAGMTQQRFLELGGAGYVRRRQSTRAIVIQVRPTRR</sequence>
<proteinExistence type="predicted"/>
<keyword evidence="2" id="KW-1185">Reference proteome</keyword>
<evidence type="ECO:0008006" key="3">
    <source>
        <dbReference type="Google" id="ProtNLM"/>
    </source>
</evidence>
<comment type="caution">
    <text evidence="1">The sequence shown here is derived from an EMBL/GenBank/DDBJ whole genome shotgun (WGS) entry which is preliminary data.</text>
</comment>
<evidence type="ECO:0000313" key="1">
    <source>
        <dbReference type="EMBL" id="MFC5508950.1"/>
    </source>
</evidence>
<gene>
    <name evidence="1" type="ORF">ACFPN9_27335</name>
</gene>
<protein>
    <recommendedName>
        <fullName evidence="3">PD-(D/E)XK endonuclease-like domain-containing protein</fullName>
    </recommendedName>
</protein>
<name>A0ABW0P8Y6_9HYPH</name>